<organism evidence="3">
    <name type="scientific">Oryza brachyantha</name>
    <name type="common">malo sina</name>
    <dbReference type="NCBI Taxonomy" id="4533"/>
    <lineage>
        <taxon>Eukaryota</taxon>
        <taxon>Viridiplantae</taxon>
        <taxon>Streptophyta</taxon>
        <taxon>Embryophyta</taxon>
        <taxon>Tracheophyta</taxon>
        <taxon>Spermatophyta</taxon>
        <taxon>Magnoliopsida</taxon>
        <taxon>Liliopsida</taxon>
        <taxon>Poales</taxon>
        <taxon>Poaceae</taxon>
        <taxon>BOP clade</taxon>
        <taxon>Oryzoideae</taxon>
        <taxon>Oryzeae</taxon>
        <taxon>Oryzinae</taxon>
        <taxon>Oryza</taxon>
    </lineage>
</organism>
<feature type="domain" description="Retrotransposon gag" evidence="2">
    <location>
        <begin position="110"/>
        <end position="186"/>
    </location>
</feature>
<proteinExistence type="predicted"/>
<dbReference type="HOGENOM" id="CLU_575391_0_0_1"/>
<dbReference type="InterPro" id="IPR005162">
    <property type="entry name" value="Retrotrans_gag_dom"/>
</dbReference>
<reference evidence="3" key="1">
    <citation type="submission" date="2015-06" db="UniProtKB">
        <authorList>
            <consortium name="EnsemblPlants"/>
        </authorList>
    </citation>
    <scope>IDENTIFICATION</scope>
</reference>
<accession>J3KVE4</accession>
<dbReference type="Proteomes" id="UP000006038">
    <property type="component" value="Unassembled WGS sequence"/>
</dbReference>
<protein>
    <recommendedName>
        <fullName evidence="2">Retrotransposon gag domain-containing protein</fullName>
    </recommendedName>
</protein>
<evidence type="ECO:0000256" key="1">
    <source>
        <dbReference type="SAM" id="MobiDB-lite"/>
    </source>
</evidence>
<evidence type="ECO:0000259" key="2">
    <source>
        <dbReference type="Pfam" id="PF03732"/>
    </source>
</evidence>
<dbReference type="AlphaFoldDB" id="J3KVE4"/>
<dbReference type="Gramene" id="OB0162G10010.1">
    <property type="protein sequence ID" value="OB0162G10010.1"/>
    <property type="gene ID" value="OB0162G10010"/>
</dbReference>
<dbReference type="Pfam" id="PF03732">
    <property type="entry name" value="Retrotrans_gag"/>
    <property type="match status" value="1"/>
</dbReference>
<sequence length="475" mass="52295">MAEGADNGVFLPPPRQPTENVVVEDEVDTSDATGGGESSPHYRYPKRRPVVGRPRPLIHSDVASLSSITTIGSVNLTEKYDGNVNPIEFLQIYTTIIEVVGGDDRVMANFFPMTLKGQVRAWLMNFLATSIHSWEDLWQQFIMNFQGTYPCSKEEADLHTVQCQDDESLRQYIQRRKTRVNIAKATMTGHHRFIHRKEGKMSGRKIINYKTIAWQEQEEALSVGRVRSFDVGVGPPVLWVIVFTIPAATGGLRSAWRHEEAQGKPRLRPLDASDDLAHSLLHKGPNSLDVPTSGEFVQGDEGVQRRVASPGCHRSWLQGCLQLPLLPLNDGLVTADQRLLRPPDPDLAAGDLRFPTGEGHGMAHGPDVAKRGTFLVGCPSMGSSQSWQQQLLRYSTPLLRAELSGLLLQGSELSLVPRDGLLLLRHVNLGLLVGVDGRAVGGQQALLHRLQQIHAILKASRSSSISHITASSCHS</sequence>
<keyword evidence="4" id="KW-1185">Reference proteome</keyword>
<dbReference type="PANTHER" id="PTHR33223">
    <property type="entry name" value="CCHC-TYPE DOMAIN-CONTAINING PROTEIN"/>
    <property type="match status" value="1"/>
</dbReference>
<dbReference type="EnsemblPlants" id="OB0162G10010.1">
    <property type="protein sequence ID" value="OB0162G10010.1"/>
    <property type="gene ID" value="OB0162G10010"/>
</dbReference>
<feature type="region of interest" description="Disordered" evidence="1">
    <location>
        <begin position="1"/>
        <end position="53"/>
    </location>
</feature>
<evidence type="ECO:0000313" key="3">
    <source>
        <dbReference type="EnsemblPlants" id="OB0162G10010.1"/>
    </source>
</evidence>
<name>J3KVE4_ORYBR</name>
<dbReference type="PANTHER" id="PTHR33223:SF8">
    <property type="entry name" value="OS04G0172440 PROTEIN"/>
    <property type="match status" value="1"/>
</dbReference>
<evidence type="ECO:0000313" key="4">
    <source>
        <dbReference type="Proteomes" id="UP000006038"/>
    </source>
</evidence>